<reference evidence="9" key="1">
    <citation type="submission" date="2018-11" db="EMBL/GenBank/DDBJ databases">
        <authorList>
            <person name="Alioto T."/>
            <person name="Alioto T."/>
        </authorList>
    </citation>
    <scope>NUCLEOTIDE SEQUENCE</scope>
</reference>
<evidence type="ECO:0000256" key="6">
    <source>
        <dbReference type="SAM" id="Phobius"/>
    </source>
</evidence>
<dbReference type="InterPro" id="IPR050348">
    <property type="entry name" value="Protein-Tyr_Phosphatase"/>
</dbReference>
<evidence type="ECO:0000256" key="5">
    <source>
        <dbReference type="ARBA" id="ARBA00051722"/>
    </source>
</evidence>
<dbReference type="Gene3D" id="3.90.190.10">
    <property type="entry name" value="Protein tyrosine phosphatase superfamily"/>
    <property type="match status" value="2"/>
</dbReference>
<dbReference type="EMBL" id="UYJE01000465">
    <property type="protein sequence ID" value="VDH93450.1"/>
    <property type="molecule type" value="Genomic_DNA"/>
</dbReference>
<dbReference type="SUPFAM" id="SSF52799">
    <property type="entry name" value="(Phosphotyrosine protein) phosphatases II"/>
    <property type="match status" value="2"/>
</dbReference>
<evidence type="ECO:0000256" key="4">
    <source>
        <dbReference type="ARBA" id="ARBA00022912"/>
    </source>
</evidence>
<dbReference type="CDD" id="cd00047">
    <property type="entry name" value="PTPc"/>
    <property type="match status" value="1"/>
</dbReference>
<dbReference type="Pfam" id="PF00102">
    <property type="entry name" value="Y_phosphatase"/>
    <property type="match status" value="2"/>
</dbReference>
<dbReference type="CDD" id="cd00055">
    <property type="entry name" value="EGF_Lam"/>
    <property type="match status" value="1"/>
</dbReference>
<evidence type="ECO:0000256" key="1">
    <source>
        <dbReference type="ARBA" id="ARBA00009580"/>
    </source>
</evidence>
<keyword evidence="3" id="KW-0378">Hydrolase</keyword>
<dbReference type="PROSITE" id="PS00383">
    <property type="entry name" value="TYR_PHOSPHATASE_1"/>
    <property type="match status" value="1"/>
</dbReference>
<evidence type="ECO:0000256" key="2">
    <source>
        <dbReference type="ARBA" id="ARBA00013064"/>
    </source>
</evidence>
<gene>
    <name evidence="9" type="ORF">MGAL_10B060089</name>
</gene>
<dbReference type="InterPro" id="IPR003595">
    <property type="entry name" value="Tyr_Pase_cat"/>
</dbReference>
<dbReference type="PANTHER" id="PTHR19134:SF562">
    <property type="entry name" value="PROTEIN-TYROSINE-PHOSPHATASE"/>
    <property type="match status" value="1"/>
</dbReference>
<dbReference type="GO" id="GO:0004725">
    <property type="term" value="F:protein tyrosine phosphatase activity"/>
    <property type="evidence" value="ECO:0007669"/>
    <property type="project" value="UniProtKB-EC"/>
</dbReference>
<dbReference type="PRINTS" id="PR00700">
    <property type="entry name" value="PRTYPHPHTASE"/>
</dbReference>
<dbReference type="InterPro" id="IPR009030">
    <property type="entry name" value="Growth_fac_rcpt_cys_sf"/>
</dbReference>
<dbReference type="SUPFAM" id="SSF49785">
    <property type="entry name" value="Galactose-binding domain-like"/>
    <property type="match status" value="1"/>
</dbReference>
<keyword evidence="4" id="KW-0904">Protein phosphatase</keyword>
<accession>A0A8B6BNS1</accession>
<dbReference type="SMART" id="SM00194">
    <property type="entry name" value="PTPc"/>
    <property type="match status" value="1"/>
</dbReference>
<feature type="transmembrane region" description="Helical" evidence="6">
    <location>
        <begin position="297"/>
        <end position="320"/>
    </location>
</feature>
<dbReference type="SUPFAM" id="SSF57184">
    <property type="entry name" value="Growth factor receptor domain"/>
    <property type="match status" value="1"/>
</dbReference>
<dbReference type="InterPro" id="IPR000387">
    <property type="entry name" value="Tyr_Pase_dom"/>
</dbReference>
<dbReference type="Proteomes" id="UP000596742">
    <property type="component" value="Unassembled WGS sequence"/>
</dbReference>
<evidence type="ECO:0000313" key="9">
    <source>
        <dbReference type="EMBL" id="VDH93450.1"/>
    </source>
</evidence>
<dbReference type="SMART" id="SM00404">
    <property type="entry name" value="PTPc_motif"/>
    <property type="match status" value="1"/>
</dbReference>
<name>A0A8B6BNS1_MYTGA</name>
<sequence>MNGFKLYVSNTSTIPPFGYDLCYQDPAGVPAITQTISCNQLGQYVIYYDDVPASRESGSIIELCYVVINDNLAYDGVISQIPSGSQPANLANDGNQTTCSKTVGKNVRLQVDMKEILIVTELHLTSKVHTTVNGLVHKIYASNQSDNVENETILYQGEILPRHISVYSVLRYLTYIVSIQSAKVELEICEIGIVGCPSTKYDPLCNRACPENCHGPCDLETGRCLFGCSNGWIGETCEQACTSGFYGSKCLQNCSINCIQSSCVHTTGECIDGCNSGWTGFNCTQVRSDLLTKLDGAAIGGSIGAVIAVILIIVAGFVIYKRNLKSRKERYLDKSKSNRKITSNRKNKTNDGDKYVNAAVTSDLQDVTVYLKDTEHAELPTESDDMVYNNVPTKRSVYRIPIGNLKEVIDIKLKDEGFKKEYEILPKGLVHSHVEGSKEENKVKNRFLTTWPYDHSRIVLKGNTKTDYINASYIDSYDKEKAYIAAQGPKGSTKRDFWHMIWQENVGKIVMVTQLKEGKRDKCIQYWPDAVDDPMVVDNYCLTMTKEKEHTSYVYRLITISNTTNTKQKERKVQQFHFTQWPDHGVPDSIKLVHFYRKVKSQHFDQNESIVVHCSAGVGRTGTFIAIDALYEQGKKVGYVDIMEYVQIMRKDRMNMIQTHEQYETVFEALLELFTIPDSSIPKNDFCKYIADQECKTLPKNQKVYKREFQTLENLRPLYDASNFTAANLKENILKNLVKNILPHDNFRPYLMSYGRKRNDYINAVIIPGYREESKFFVTQCPMKDTVVDFYTMIYDHNSRIIVLLDQVNKNANLWLGKSAMLVVNDFSIMQEEENNVDELKIALEYKVYAVLSITVLFGYTFMDENLTPFGKATQSSKFEGPGIPPQNAINPPISNEFGFDKCTHTSLCSTPSWWMFNISYGIVFITDIKIYYRQEFGRRMDGFQLYISNTSTIHPTNSYACYKDQPGKPYPDINQTISCNRLGQYVIYYDDVPGPGDHGSVIELCYVSIN</sequence>
<dbReference type="FunFam" id="3.90.190.10:FF:000102">
    <property type="entry name" value="Receptor-type tyrosine-protein phosphatase"/>
    <property type="match status" value="1"/>
</dbReference>
<keyword evidence="6" id="KW-1133">Transmembrane helix</keyword>
<feature type="domain" description="Tyrosine specific protein phosphatases" evidence="8">
    <location>
        <begin position="590"/>
        <end position="664"/>
    </location>
</feature>
<organism evidence="9 10">
    <name type="scientific">Mytilus galloprovincialis</name>
    <name type="common">Mediterranean mussel</name>
    <dbReference type="NCBI Taxonomy" id="29158"/>
    <lineage>
        <taxon>Eukaryota</taxon>
        <taxon>Metazoa</taxon>
        <taxon>Spiralia</taxon>
        <taxon>Lophotrochozoa</taxon>
        <taxon>Mollusca</taxon>
        <taxon>Bivalvia</taxon>
        <taxon>Autobranchia</taxon>
        <taxon>Pteriomorphia</taxon>
        <taxon>Mytilida</taxon>
        <taxon>Mytiloidea</taxon>
        <taxon>Mytilidae</taxon>
        <taxon>Mytilinae</taxon>
        <taxon>Mytilus</taxon>
    </lineage>
</organism>
<feature type="transmembrane region" description="Helical" evidence="6">
    <location>
        <begin position="846"/>
        <end position="863"/>
    </location>
</feature>
<dbReference type="Gene3D" id="2.60.120.260">
    <property type="entry name" value="Galactose-binding domain-like"/>
    <property type="match status" value="1"/>
</dbReference>
<comment type="caution">
    <text evidence="9">The sequence shown here is derived from an EMBL/GenBank/DDBJ whole genome shotgun (WGS) entry which is preliminary data.</text>
</comment>
<comment type="similarity">
    <text evidence="1">Belongs to the protein-tyrosine phosphatase family.</text>
</comment>
<feature type="domain" description="Tyrosine-protein phosphatase" evidence="7">
    <location>
        <begin position="705"/>
        <end position="891"/>
    </location>
</feature>
<dbReference type="InterPro" id="IPR000242">
    <property type="entry name" value="PTP_cat"/>
</dbReference>
<dbReference type="PANTHER" id="PTHR19134">
    <property type="entry name" value="RECEPTOR-TYPE TYROSINE-PROTEIN PHOSPHATASE"/>
    <property type="match status" value="1"/>
</dbReference>
<feature type="domain" description="Tyrosine-protein phosphatase" evidence="7">
    <location>
        <begin position="418"/>
        <end position="673"/>
    </location>
</feature>
<keyword evidence="10" id="KW-1185">Reference proteome</keyword>
<keyword evidence="6" id="KW-0472">Membrane</keyword>
<dbReference type="PROSITE" id="PS50055">
    <property type="entry name" value="TYR_PHOSPHATASE_PTP"/>
    <property type="match status" value="2"/>
</dbReference>
<dbReference type="PROSITE" id="PS50056">
    <property type="entry name" value="TYR_PHOSPHATASE_2"/>
    <property type="match status" value="1"/>
</dbReference>
<dbReference type="Gene3D" id="2.170.300.10">
    <property type="entry name" value="Tie2 ligand-binding domain superfamily"/>
    <property type="match status" value="1"/>
</dbReference>
<evidence type="ECO:0000256" key="3">
    <source>
        <dbReference type="ARBA" id="ARBA00022801"/>
    </source>
</evidence>
<dbReference type="AlphaFoldDB" id="A0A8B6BNS1"/>
<proteinExistence type="inferred from homology"/>
<protein>
    <recommendedName>
        <fullName evidence="2">protein-tyrosine-phosphatase</fullName>
        <ecNumber evidence="2">3.1.3.48</ecNumber>
    </recommendedName>
</protein>
<dbReference type="InterPro" id="IPR029021">
    <property type="entry name" value="Prot-tyrosine_phosphatase-like"/>
</dbReference>
<dbReference type="InterPro" id="IPR008979">
    <property type="entry name" value="Galactose-bd-like_sf"/>
</dbReference>
<dbReference type="OrthoDB" id="10253954at2759"/>
<dbReference type="InterPro" id="IPR002049">
    <property type="entry name" value="LE_dom"/>
</dbReference>
<evidence type="ECO:0000313" key="10">
    <source>
        <dbReference type="Proteomes" id="UP000596742"/>
    </source>
</evidence>
<evidence type="ECO:0000259" key="7">
    <source>
        <dbReference type="PROSITE" id="PS50055"/>
    </source>
</evidence>
<feature type="transmembrane region" description="Helical" evidence="6">
    <location>
        <begin position="914"/>
        <end position="933"/>
    </location>
</feature>
<keyword evidence="6" id="KW-0812">Transmembrane</keyword>
<dbReference type="EC" id="3.1.3.48" evidence="2"/>
<dbReference type="InterPro" id="IPR016130">
    <property type="entry name" value="Tyr_Pase_AS"/>
</dbReference>
<comment type="catalytic activity">
    <reaction evidence="5">
        <text>O-phospho-L-tyrosyl-[protein] + H2O = L-tyrosyl-[protein] + phosphate</text>
        <dbReference type="Rhea" id="RHEA:10684"/>
        <dbReference type="Rhea" id="RHEA-COMP:10136"/>
        <dbReference type="Rhea" id="RHEA-COMP:20101"/>
        <dbReference type="ChEBI" id="CHEBI:15377"/>
        <dbReference type="ChEBI" id="CHEBI:43474"/>
        <dbReference type="ChEBI" id="CHEBI:46858"/>
        <dbReference type="ChEBI" id="CHEBI:61978"/>
        <dbReference type="EC" id="3.1.3.48"/>
    </reaction>
</comment>
<evidence type="ECO:0000259" key="8">
    <source>
        <dbReference type="PROSITE" id="PS50056"/>
    </source>
</evidence>